<evidence type="ECO:0000259" key="6">
    <source>
        <dbReference type="Pfam" id="PF08281"/>
    </source>
</evidence>
<accession>A0A9X2G8I9</accession>
<dbReference type="InterPro" id="IPR036388">
    <property type="entry name" value="WH-like_DNA-bd_sf"/>
</dbReference>
<dbReference type="Proteomes" id="UP001139648">
    <property type="component" value="Unassembled WGS sequence"/>
</dbReference>
<dbReference type="SUPFAM" id="SSF88659">
    <property type="entry name" value="Sigma3 and sigma4 domains of RNA polymerase sigma factors"/>
    <property type="match status" value="1"/>
</dbReference>
<dbReference type="GO" id="GO:0016987">
    <property type="term" value="F:sigma factor activity"/>
    <property type="evidence" value="ECO:0007669"/>
    <property type="project" value="UniProtKB-KW"/>
</dbReference>
<evidence type="ECO:0000313" key="7">
    <source>
        <dbReference type="EMBL" id="MCP2353015.1"/>
    </source>
</evidence>
<dbReference type="InterPro" id="IPR014284">
    <property type="entry name" value="RNA_pol_sigma-70_dom"/>
</dbReference>
<name>A0A9X2G8I9_9ACTN</name>
<dbReference type="GO" id="GO:0003677">
    <property type="term" value="F:DNA binding"/>
    <property type="evidence" value="ECO:0007669"/>
    <property type="project" value="UniProtKB-KW"/>
</dbReference>
<keyword evidence="2" id="KW-0805">Transcription regulation</keyword>
<organism evidence="7 8">
    <name type="scientific">Nonomuraea thailandensis</name>
    <dbReference type="NCBI Taxonomy" id="1188745"/>
    <lineage>
        <taxon>Bacteria</taxon>
        <taxon>Bacillati</taxon>
        <taxon>Actinomycetota</taxon>
        <taxon>Actinomycetes</taxon>
        <taxon>Streptosporangiales</taxon>
        <taxon>Streptosporangiaceae</taxon>
        <taxon>Nonomuraea</taxon>
    </lineage>
</organism>
<dbReference type="InterPro" id="IPR013325">
    <property type="entry name" value="RNA_pol_sigma_r2"/>
</dbReference>
<evidence type="ECO:0000256" key="2">
    <source>
        <dbReference type="ARBA" id="ARBA00023015"/>
    </source>
</evidence>
<evidence type="ECO:0000256" key="4">
    <source>
        <dbReference type="ARBA" id="ARBA00023125"/>
    </source>
</evidence>
<protein>
    <submittedName>
        <fullName evidence="7">RNA polymerase sigma factor (Sigma-70 family)</fullName>
    </submittedName>
</protein>
<dbReference type="InterPro" id="IPR013324">
    <property type="entry name" value="RNA_pol_sigma_r3/r4-like"/>
</dbReference>
<evidence type="ECO:0000313" key="8">
    <source>
        <dbReference type="Proteomes" id="UP001139648"/>
    </source>
</evidence>
<gene>
    <name evidence="7" type="ORF">HD597_000035</name>
</gene>
<dbReference type="InterPro" id="IPR013249">
    <property type="entry name" value="RNA_pol_sigma70_r4_t2"/>
</dbReference>
<keyword evidence="5" id="KW-0804">Transcription</keyword>
<dbReference type="SUPFAM" id="SSF88946">
    <property type="entry name" value="Sigma2 domain of RNA polymerase sigma factors"/>
    <property type="match status" value="1"/>
</dbReference>
<dbReference type="EMBL" id="JAMZEB010000001">
    <property type="protein sequence ID" value="MCP2353015.1"/>
    <property type="molecule type" value="Genomic_DNA"/>
</dbReference>
<dbReference type="NCBIfam" id="TIGR02937">
    <property type="entry name" value="sigma70-ECF"/>
    <property type="match status" value="1"/>
</dbReference>
<sequence>MNSETAARAPAPPDGETVLADLYREHWLALVRLAVLLVGDREAAEDVVQDVFSRLHGKASGVLTLSYVRVSVLNASRSVLRRRGVAATKAASPGRANESVDSPETAALLGESRQEMLTALSRLPRRQREVLVLRYYLDLSDADIARATRIRQSTVRSTAARALDRLERELGGKA</sequence>
<dbReference type="RefSeq" id="WP_253739379.1">
    <property type="nucleotide sequence ID" value="NZ_BAABKA010000106.1"/>
</dbReference>
<comment type="similarity">
    <text evidence="1">Belongs to the sigma-70 factor family. ECF subfamily.</text>
</comment>
<dbReference type="PANTHER" id="PTHR43133:SF50">
    <property type="entry name" value="ECF RNA POLYMERASE SIGMA FACTOR SIGM"/>
    <property type="match status" value="1"/>
</dbReference>
<feature type="domain" description="RNA polymerase sigma factor 70 region 4 type 2" evidence="6">
    <location>
        <begin position="114"/>
        <end position="166"/>
    </location>
</feature>
<dbReference type="Pfam" id="PF08281">
    <property type="entry name" value="Sigma70_r4_2"/>
    <property type="match status" value="1"/>
</dbReference>
<dbReference type="Gene3D" id="1.10.1740.10">
    <property type="match status" value="1"/>
</dbReference>
<reference evidence="7" key="1">
    <citation type="submission" date="2022-06" db="EMBL/GenBank/DDBJ databases">
        <title>Sequencing the genomes of 1000 actinobacteria strains.</title>
        <authorList>
            <person name="Klenk H.-P."/>
        </authorList>
    </citation>
    <scope>NUCLEOTIDE SEQUENCE</scope>
    <source>
        <strain evidence="7">DSM 46694</strain>
    </source>
</reference>
<keyword evidence="4" id="KW-0238">DNA-binding</keyword>
<keyword evidence="8" id="KW-1185">Reference proteome</keyword>
<proteinExistence type="inferred from homology"/>
<dbReference type="GO" id="GO:0006352">
    <property type="term" value="P:DNA-templated transcription initiation"/>
    <property type="evidence" value="ECO:0007669"/>
    <property type="project" value="InterPro"/>
</dbReference>
<evidence type="ECO:0000256" key="3">
    <source>
        <dbReference type="ARBA" id="ARBA00023082"/>
    </source>
</evidence>
<evidence type="ECO:0000256" key="1">
    <source>
        <dbReference type="ARBA" id="ARBA00010641"/>
    </source>
</evidence>
<keyword evidence="3" id="KW-0731">Sigma factor</keyword>
<dbReference type="CDD" id="cd06171">
    <property type="entry name" value="Sigma70_r4"/>
    <property type="match status" value="1"/>
</dbReference>
<dbReference type="AlphaFoldDB" id="A0A9X2G8I9"/>
<dbReference type="InterPro" id="IPR039425">
    <property type="entry name" value="RNA_pol_sigma-70-like"/>
</dbReference>
<evidence type="ECO:0000256" key="5">
    <source>
        <dbReference type="ARBA" id="ARBA00023163"/>
    </source>
</evidence>
<dbReference type="Gene3D" id="1.10.10.10">
    <property type="entry name" value="Winged helix-like DNA-binding domain superfamily/Winged helix DNA-binding domain"/>
    <property type="match status" value="1"/>
</dbReference>
<dbReference type="PANTHER" id="PTHR43133">
    <property type="entry name" value="RNA POLYMERASE ECF-TYPE SIGMA FACTO"/>
    <property type="match status" value="1"/>
</dbReference>
<comment type="caution">
    <text evidence="7">The sequence shown here is derived from an EMBL/GenBank/DDBJ whole genome shotgun (WGS) entry which is preliminary data.</text>
</comment>